<feature type="compositionally biased region" description="Acidic residues" evidence="3">
    <location>
        <begin position="1466"/>
        <end position="1477"/>
    </location>
</feature>
<feature type="coiled-coil region" evidence="2">
    <location>
        <begin position="629"/>
        <end position="656"/>
    </location>
</feature>
<dbReference type="GO" id="GO:0003677">
    <property type="term" value="F:DNA binding"/>
    <property type="evidence" value="ECO:0007669"/>
    <property type="project" value="InterPro"/>
</dbReference>
<dbReference type="OrthoDB" id="436899at2759"/>
<keyword evidence="2" id="KW-0175">Coiled coil</keyword>
<evidence type="ECO:0000313" key="6">
    <source>
        <dbReference type="Proteomes" id="UP001152797"/>
    </source>
</evidence>
<feature type="region of interest" description="Disordered" evidence="3">
    <location>
        <begin position="1258"/>
        <end position="1281"/>
    </location>
</feature>
<evidence type="ECO:0000256" key="2">
    <source>
        <dbReference type="SAM" id="Coils"/>
    </source>
</evidence>
<dbReference type="InterPro" id="IPR011010">
    <property type="entry name" value="DNA_brk_join_enz"/>
</dbReference>
<accession>A0A9P1BTN8</accession>
<evidence type="ECO:0000313" key="5">
    <source>
        <dbReference type="EMBL" id="CAL4766754.1"/>
    </source>
</evidence>
<dbReference type="SUPFAM" id="SSF56349">
    <property type="entry name" value="DNA breaking-rejoining enzymes"/>
    <property type="match status" value="1"/>
</dbReference>
<dbReference type="GO" id="GO:0006310">
    <property type="term" value="P:DNA recombination"/>
    <property type="evidence" value="ECO:0007669"/>
    <property type="project" value="UniProtKB-KW"/>
</dbReference>
<dbReference type="EMBL" id="CAMXCT030000485">
    <property type="protein sequence ID" value="CAL4766754.1"/>
    <property type="molecule type" value="Genomic_DNA"/>
</dbReference>
<comment type="caution">
    <text evidence="4">The sequence shown here is derived from an EMBL/GenBank/DDBJ whole genome shotgun (WGS) entry which is preliminary data.</text>
</comment>
<sequence length="1569" mass="173433">MASETFTVEDDECHGCAGNSIQIEADTSFSDCPDSSWTFVQDVLPDAHVEGERVNAYPHDFGFESLEFEHSGETEKSACGSLCPSPSTPAAGSELHFESTSNAVQPVTSDSQWQLGVIANHGQFSQHQTSLLLPWESGVFAEIFGKGSLLELPQSHLPEPDSEFMEKVIEASESLASTSHVPRDACFDKAVRNIRDLEYFENKNRQLELACGQWLELLSCNWYATGVGEMLATDMAKDASGKLASETLKASFGLKSPQTLLKRAATLRRYFKWHASTRSDAHQVVVSPLPLSEPDVWEFFHWLRECRQTTGRGFTTQSAFMETVRFSKFCLDMRETDCILQSRRLLGFSAIQRQLKGPTNQAPPLELIHLQRLHEILESASCLTDRLGAGVMLVCVYGRARWSDLRFIHHVTIEEGRNGFLTLFTTEHKTSSVGAKREQYLPLVIPWMGVTHHEWVAIFLEVYKQAGLDINRVPLGPLMPAPRSGGGFSARPLSTPEAATWLRLLLHGTPSSDSFRAHSLKTTLLVWAAKAGLDKEVRAVLGHHASALEGSEVVYSRHLQTRALRKLNMLLHRVRIGLGLEEDPLVPNPFATPCIRTPAPGALPVPATPFPPLPPVTAAVPTGETIDKVAGEMNALADAESVKEELLDEAQIAAAADQVPEGMNFYRHRKSSIMHRVKCDGRIAACGAVMSANFVKLPRVLTVRWPKCLKCFPEDPGRIRSIDQMTDALDAALQRSKKGCVDAMTSLLDSTAHFSDRCARLGLTPGFVTALGNAGVDSLSRLAFIVGQPGQPIQNQDVDDFIQRALGRAGTIAEASSVKRLTFEAHTYLVATLRQQVDSSEDTQPRRVAFAERNQRMENLRNELRGVDIRGELEPAHSLLDKTCKMFDDNSIKWLEPSTCISRSMEVVSCDKAAWSRLATLNCQVREDAAGNFPLGGALLALRHNNPLWSQKVHVFCVAILFQQFLKGVQMGFNKTTLEVDADWSYKVVFGLPWECKQFVEKACQLGHPAGQNHAVPKDLQMAIDKHVEWSEQTLVEYRLHWCRRWLKRAKELEPLEKADAAGRPDHVRATTQCKRLLLTREEVNALPLKQWFVYCDAAYEPETKTGGIGAALFDNKGECVAWFGFPLDEKICNVFGAQKKHTVIYELELCAAVLALDFWADRMMGGLQVCFGDNVYNTHYSLDAAMSLQVHWLGLRLCCRVGHGVLVPKHEAQHRAYLQRLQERNQAFRQQKGNDDKFLDKLRREQGFSVCFSGANASKGGVPSRNKPSKGHSRGGSPWRQWEEGTVEIKGLRGEVYAVRPTGERVATKAPGLNFCKDALPSWAATQKVDEGVLQASEESQLNLDATGQDLVFLRQQLSKDAGLDDETGIPDDKVEDLSHEVPIPSDLTERVARLPNHWRRALMDLLEEAEALQEKMTCDTCDEDLLHTPVDEGNEALTEDVLGIDEPDEIGEICEVDRKLDPDSEKEDEQLEADSEPIRSTSSGGNPAPSKSQCSVPSQEPVGCSQGSQGSQDRQAEVSAETPDGEDVTATSRARESPATVGKDLVAAGGGAAAVRVVRAAEKDLPD</sequence>
<dbReference type="InterPro" id="IPR013762">
    <property type="entry name" value="Integrase-like_cat_sf"/>
</dbReference>
<name>A0A9P1BTN8_9DINO</name>
<evidence type="ECO:0000313" key="4">
    <source>
        <dbReference type="EMBL" id="CAI3979442.1"/>
    </source>
</evidence>
<keyword evidence="1" id="KW-0233">DNA recombination</keyword>
<evidence type="ECO:0000256" key="1">
    <source>
        <dbReference type="ARBA" id="ARBA00023172"/>
    </source>
</evidence>
<feature type="compositionally biased region" description="Polar residues" evidence="3">
    <location>
        <begin position="1480"/>
        <end position="1500"/>
    </location>
</feature>
<reference evidence="5 6" key="2">
    <citation type="submission" date="2024-05" db="EMBL/GenBank/DDBJ databases">
        <authorList>
            <person name="Chen Y."/>
            <person name="Shah S."/>
            <person name="Dougan E. K."/>
            <person name="Thang M."/>
            <person name="Chan C."/>
        </authorList>
    </citation>
    <scope>NUCLEOTIDE SEQUENCE [LARGE SCALE GENOMIC DNA]</scope>
</reference>
<proteinExistence type="predicted"/>
<keyword evidence="6" id="KW-1185">Reference proteome</keyword>
<feature type="region of interest" description="Disordered" evidence="3">
    <location>
        <begin position="1431"/>
        <end position="1545"/>
    </location>
</feature>
<dbReference type="Proteomes" id="UP001152797">
    <property type="component" value="Unassembled WGS sequence"/>
</dbReference>
<reference evidence="4" key="1">
    <citation type="submission" date="2022-10" db="EMBL/GenBank/DDBJ databases">
        <authorList>
            <person name="Chen Y."/>
            <person name="Dougan E. K."/>
            <person name="Chan C."/>
            <person name="Rhodes N."/>
            <person name="Thang M."/>
        </authorList>
    </citation>
    <scope>NUCLEOTIDE SEQUENCE</scope>
</reference>
<protein>
    <submittedName>
        <fullName evidence="4">Uncharacterized protein</fullName>
    </submittedName>
</protein>
<dbReference type="Gene3D" id="1.10.443.10">
    <property type="entry name" value="Intergrase catalytic core"/>
    <property type="match status" value="1"/>
</dbReference>
<feature type="compositionally biased region" description="Acidic residues" evidence="3">
    <location>
        <begin position="1434"/>
        <end position="1456"/>
    </location>
</feature>
<organism evidence="4">
    <name type="scientific">Cladocopium goreaui</name>
    <dbReference type="NCBI Taxonomy" id="2562237"/>
    <lineage>
        <taxon>Eukaryota</taxon>
        <taxon>Sar</taxon>
        <taxon>Alveolata</taxon>
        <taxon>Dinophyceae</taxon>
        <taxon>Suessiales</taxon>
        <taxon>Symbiodiniaceae</taxon>
        <taxon>Cladocopium</taxon>
    </lineage>
</organism>
<dbReference type="EMBL" id="CAMXCT020000485">
    <property type="protein sequence ID" value="CAL1132817.1"/>
    <property type="molecule type" value="Genomic_DNA"/>
</dbReference>
<dbReference type="GO" id="GO:0015074">
    <property type="term" value="P:DNA integration"/>
    <property type="evidence" value="ECO:0007669"/>
    <property type="project" value="InterPro"/>
</dbReference>
<gene>
    <name evidence="4" type="ORF">C1SCF055_LOCUS7392</name>
</gene>
<evidence type="ECO:0000256" key="3">
    <source>
        <dbReference type="SAM" id="MobiDB-lite"/>
    </source>
</evidence>
<dbReference type="EMBL" id="CAMXCT010000485">
    <property type="protein sequence ID" value="CAI3979442.1"/>
    <property type="molecule type" value="Genomic_DNA"/>
</dbReference>